<dbReference type="InterPro" id="IPR000089">
    <property type="entry name" value="Biotin_lipoyl"/>
</dbReference>
<dbReference type="Proteomes" id="UP000823618">
    <property type="component" value="Unassembled WGS sequence"/>
</dbReference>
<evidence type="ECO:0000256" key="4">
    <source>
        <dbReference type="ARBA" id="ARBA00022832"/>
    </source>
</evidence>
<comment type="function">
    <text evidence="8">This protein is a component of the acetyl coenzyme A carboxylase complex; first, biotin carboxylase catalyzes the carboxylation of the carrier protein and then the transcarboxylase transfers the carboxyl group to form malonyl-CoA.</text>
</comment>
<dbReference type="EMBL" id="JADIML010000196">
    <property type="protein sequence ID" value="MBO8463695.1"/>
    <property type="molecule type" value="Genomic_DNA"/>
</dbReference>
<dbReference type="PROSITE" id="PS00188">
    <property type="entry name" value="BIOTIN"/>
    <property type="match status" value="1"/>
</dbReference>
<dbReference type="Gene3D" id="2.40.50.100">
    <property type="match status" value="1"/>
</dbReference>
<dbReference type="PANTHER" id="PTHR45266:SF3">
    <property type="entry name" value="OXALOACETATE DECARBOXYLASE ALPHA CHAIN"/>
    <property type="match status" value="1"/>
</dbReference>
<comment type="pathway">
    <text evidence="1 8">Lipid metabolism; fatty acid biosynthesis.</text>
</comment>
<dbReference type="InterPro" id="IPR001249">
    <property type="entry name" value="AcCoA_biotinCC"/>
</dbReference>
<evidence type="ECO:0000313" key="11">
    <source>
        <dbReference type="Proteomes" id="UP000823618"/>
    </source>
</evidence>
<accession>A0A9D9I0H1</accession>
<evidence type="ECO:0000256" key="3">
    <source>
        <dbReference type="ARBA" id="ARBA00022516"/>
    </source>
</evidence>
<dbReference type="PROSITE" id="PS50968">
    <property type="entry name" value="BIOTINYL_LIPOYL"/>
    <property type="match status" value="1"/>
</dbReference>
<dbReference type="InterPro" id="IPR001882">
    <property type="entry name" value="Biotin_BS"/>
</dbReference>
<dbReference type="InterPro" id="IPR050709">
    <property type="entry name" value="Biotin_Carboxyl_Carrier/Decarb"/>
</dbReference>
<sequence>MNIQEIMQLIDKVSSSELNEFVLEEGDSKLTLKSNHGMAGKEVQTSIVGTPVEVKEQKQVTIQEERVSKEMPPAILKEEKMVENAVEGNCIKSPLVGTFYCAPAEDKPPYVSVGDKVKKGQVIGIVEAMKLMNEVESEFDGTVLDILVENGEIVEFGQPLVVIG</sequence>
<reference evidence="10" key="1">
    <citation type="submission" date="2020-10" db="EMBL/GenBank/DDBJ databases">
        <authorList>
            <person name="Gilroy R."/>
        </authorList>
    </citation>
    <scope>NUCLEOTIDE SEQUENCE</scope>
    <source>
        <strain evidence="10">E3-2379</strain>
    </source>
</reference>
<keyword evidence="3 8" id="KW-0444">Lipid biosynthesis</keyword>
<comment type="caution">
    <text evidence="10">The sequence shown here is derived from an EMBL/GenBank/DDBJ whole genome shotgun (WGS) entry which is preliminary data.</text>
</comment>
<evidence type="ECO:0000256" key="5">
    <source>
        <dbReference type="ARBA" id="ARBA00023098"/>
    </source>
</evidence>
<feature type="domain" description="Lipoyl-binding" evidence="9">
    <location>
        <begin position="88"/>
        <end position="164"/>
    </location>
</feature>
<evidence type="ECO:0000256" key="8">
    <source>
        <dbReference type="RuleBase" id="RU364072"/>
    </source>
</evidence>
<dbReference type="PRINTS" id="PR01071">
    <property type="entry name" value="ACOABIOTINCC"/>
</dbReference>
<evidence type="ECO:0000259" key="9">
    <source>
        <dbReference type="PROSITE" id="PS50968"/>
    </source>
</evidence>
<dbReference type="GO" id="GO:0003989">
    <property type="term" value="F:acetyl-CoA carboxylase activity"/>
    <property type="evidence" value="ECO:0007669"/>
    <property type="project" value="InterPro"/>
</dbReference>
<dbReference type="GO" id="GO:0009317">
    <property type="term" value="C:acetyl-CoA carboxylase complex"/>
    <property type="evidence" value="ECO:0007669"/>
    <property type="project" value="InterPro"/>
</dbReference>
<proteinExistence type="predicted"/>
<evidence type="ECO:0000256" key="6">
    <source>
        <dbReference type="ARBA" id="ARBA00023160"/>
    </source>
</evidence>
<dbReference type="SUPFAM" id="SSF51230">
    <property type="entry name" value="Single hybrid motif"/>
    <property type="match status" value="1"/>
</dbReference>
<dbReference type="GO" id="GO:0006633">
    <property type="term" value="P:fatty acid biosynthetic process"/>
    <property type="evidence" value="ECO:0007669"/>
    <property type="project" value="UniProtKB-KW"/>
</dbReference>
<dbReference type="NCBIfam" id="TIGR00531">
    <property type="entry name" value="BCCP"/>
    <property type="match status" value="1"/>
</dbReference>
<gene>
    <name evidence="10" type="primary">accB</name>
    <name evidence="10" type="ORF">IAC13_07185</name>
</gene>
<keyword evidence="4 8" id="KW-0276">Fatty acid metabolism</keyword>
<dbReference type="CDD" id="cd06850">
    <property type="entry name" value="biotinyl_domain"/>
    <property type="match status" value="1"/>
</dbReference>
<evidence type="ECO:0000313" key="10">
    <source>
        <dbReference type="EMBL" id="MBO8463695.1"/>
    </source>
</evidence>
<dbReference type="AlphaFoldDB" id="A0A9D9I0H1"/>
<evidence type="ECO:0000256" key="1">
    <source>
        <dbReference type="ARBA" id="ARBA00005194"/>
    </source>
</evidence>
<name>A0A9D9I0H1_9FIRM</name>
<evidence type="ECO:0000256" key="2">
    <source>
        <dbReference type="ARBA" id="ARBA00017562"/>
    </source>
</evidence>
<keyword evidence="6 8" id="KW-0275">Fatty acid biosynthesis</keyword>
<keyword evidence="5 8" id="KW-0443">Lipid metabolism</keyword>
<dbReference type="InterPro" id="IPR011053">
    <property type="entry name" value="Single_hybrid_motif"/>
</dbReference>
<reference evidence="10" key="2">
    <citation type="journal article" date="2021" name="PeerJ">
        <title>Extensive microbial diversity within the chicken gut microbiome revealed by metagenomics and culture.</title>
        <authorList>
            <person name="Gilroy R."/>
            <person name="Ravi A."/>
            <person name="Getino M."/>
            <person name="Pursley I."/>
            <person name="Horton D.L."/>
            <person name="Alikhan N.F."/>
            <person name="Baker D."/>
            <person name="Gharbi K."/>
            <person name="Hall N."/>
            <person name="Watson M."/>
            <person name="Adriaenssens E.M."/>
            <person name="Foster-Nyarko E."/>
            <person name="Jarju S."/>
            <person name="Secka A."/>
            <person name="Antonio M."/>
            <person name="Oren A."/>
            <person name="Chaudhuri R.R."/>
            <person name="La Ragione R."/>
            <person name="Hildebrand F."/>
            <person name="Pallen M.J."/>
        </authorList>
    </citation>
    <scope>NUCLEOTIDE SEQUENCE</scope>
    <source>
        <strain evidence="10">E3-2379</strain>
    </source>
</reference>
<dbReference type="PANTHER" id="PTHR45266">
    <property type="entry name" value="OXALOACETATE DECARBOXYLASE ALPHA CHAIN"/>
    <property type="match status" value="1"/>
</dbReference>
<organism evidence="10 11">
    <name type="scientific">Candidatus Scybalomonas excrementavium</name>
    <dbReference type="NCBI Taxonomy" id="2840943"/>
    <lineage>
        <taxon>Bacteria</taxon>
        <taxon>Bacillati</taxon>
        <taxon>Bacillota</taxon>
        <taxon>Clostridia</taxon>
        <taxon>Lachnospirales</taxon>
        <taxon>Lachnospiraceae</taxon>
        <taxon>Lachnospiraceae incertae sedis</taxon>
        <taxon>Candidatus Scybalomonas</taxon>
    </lineage>
</organism>
<protein>
    <recommendedName>
        <fullName evidence="2 8">Biotin carboxyl carrier protein of acetyl-CoA carboxylase</fullName>
    </recommendedName>
</protein>
<keyword evidence="7 8" id="KW-0092">Biotin</keyword>
<evidence type="ECO:0000256" key="7">
    <source>
        <dbReference type="ARBA" id="ARBA00023267"/>
    </source>
</evidence>
<dbReference type="Pfam" id="PF00364">
    <property type="entry name" value="Biotin_lipoyl"/>
    <property type="match status" value="1"/>
</dbReference>